<feature type="region of interest" description="Disordered" evidence="1">
    <location>
        <begin position="98"/>
        <end position="145"/>
    </location>
</feature>
<proteinExistence type="predicted"/>
<comment type="caution">
    <text evidence="2">The sequence shown here is derived from an EMBL/GenBank/DDBJ whole genome shotgun (WGS) entry which is preliminary data.</text>
</comment>
<dbReference type="EMBL" id="LAZR01009720">
    <property type="protein sequence ID" value="KKM70965.1"/>
    <property type="molecule type" value="Genomic_DNA"/>
</dbReference>
<reference evidence="2" key="1">
    <citation type="journal article" date="2015" name="Nature">
        <title>Complex archaea that bridge the gap between prokaryotes and eukaryotes.</title>
        <authorList>
            <person name="Spang A."/>
            <person name="Saw J.H."/>
            <person name="Jorgensen S.L."/>
            <person name="Zaremba-Niedzwiedzka K."/>
            <person name="Martijn J."/>
            <person name="Lind A.E."/>
            <person name="van Eijk R."/>
            <person name="Schleper C."/>
            <person name="Guy L."/>
            <person name="Ettema T.J."/>
        </authorList>
    </citation>
    <scope>NUCLEOTIDE SEQUENCE</scope>
</reference>
<organism evidence="2">
    <name type="scientific">marine sediment metagenome</name>
    <dbReference type="NCBI Taxonomy" id="412755"/>
    <lineage>
        <taxon>unclassified sequences</taxon>
        <taxon>metagenomes</taxon>
        <taxon>ecological metagenomes</taxon>
    </lineage>
</organism>
<sequence length="145" mass="16123">MSEFNYRKNGLSVNQYGADHVSARLNTLHGRDERTVVIVSHFPQAAEGAENQSDEFYSVDIEVLSDKPPYNHTAISAHLTREDIERLHFVTGRLLAQSAGMGRGAAHSRVVGDPQDEEKTCQDCSVIDPEPVGDAEEQYSESEKY</sequence>
<name>A0A0F9M2V2_9ZZZZ</name>
<protein>
    <submittedName>
        <fullName evidence="2">Uncharacterized protein</fullName>
    </submittedName>
</protein>
<accession>A0A0F9M2V2</accession>
<dbReference type="AlphaFoldDB" id="A0A0F9M2V2"/>
<feature type="compositionally biased region" description="Acidic residues" evidence="1">
    <location>
        <begin position="131"/>
        <end position="145"/>
    </location>
</feature>
<evidence type="ECO:0000256" key="1">
    <source>
        <dbReference type="SAM" id="MobiDB-lite"/>
    </source>
</evidence>
<gene>
    <name evidence="2" type="ORF">LCGC14_1435310</name>
</gene>
<evidence type="ECO:0000313" key="2">
    <source>
        <dbReference type="EMBL" id="KKM70965.1"/>
    </source>
</evidence>